<dbReference type="KEGG" id="llu:AKJ09_09744"/>
<dbReference type="InterPro" id="IPR050366">
    <property type="entry name" value="BP-dependent_transpt_permease"/>
</dbReference>
<dbReference type="GO" id="GO:0005886">
    <property type="term" value="C:plasma membrane"/>
    <property type="evidence" value="ECO:0007669"/>
    <property type="project" value="UniProtKB-SubCell"/>
</dbReference>
<reference evidence="9 10" key="1">
    <citation type="submission" date="2015-08" db="EMBL/GenBank/DDBJ databases">
        <authorList>
            <person name="Babu N.S."/>
            <person name="Beckwith C.J."/>
            <person name="Beseler K.G."/>
            <person name="Brison A."/>
            <person name="Carone J.V."/>
            <person name="Caskin T.P."/>
            <person name="Diamond M."/>
            <person name="Durham M.E."/>
            <person name="Foxe J.M."/>
            <person name="Go M."/>
            <person name="Henderson B.A."/>
            <person name="Jones I.B."/>
            <person name="McGettigan J.A."/>
            <person name="Micheletti S.J."/>
            <person name="Nasrallah M.E."/>
            <person name="Ortiz D."/>
            <person name="Piller C.R."/>
            <person name="Privatt S.R."/>
            <person name="Schneider S.L."/>
            <person name="Sharp S."/>
            <person name="Smith T.C."/>
            <person name="Stanton J.D."/>
            <person name="Ullery H.E."/>
            <person name="Wilson R.J."/>
            <person name="Serrano M.G."/>
            <person name="Buck G."/>
            <person name="Lee V."/>
            <person name="Wang Y."/>
            <person name="Carvalho R."/>
            <person name="Voegtly L."/>
            <person name="Shi R."/>
            <person name="Duckworth R."/>
            <person name="Johnson A."/>
            <person name="Loviza R."/>
            <person name="Walstead R."/>
            <person name="Shah Z."/>
            <person name="Kiflezghi M."/>
            <person name="Wade K."/>
            <person name="Ball S.L."/>
            <person name="Bradley K.W."/>
            <person name="Asai D.J."/>
            <person name="Bowman C.A."/>
            <person name="Russell D.A."/>
            <person name="Pope W.H."/>
            <person name="Jacobs-Sera D."/>
            <person name="Hendrix R.W."/>
            <person name="Hatfull G.F."/>
        </authorList>
    </citation>
    <scope>NUCLEOTIDE SEQUENCE [LARGE SCALE GENOMIC DNA]</scope>
    <source>
        <strain evidence="9 10">DSM 27648</strain>
    </source>
</reference>
<accession>A0A0K1QBB8</accession>
<dbReference type="OrthoDB" id="9783218at2"/>
<dbReference type="Proteomes" id="UP000064967">
    <property type="component" value="Chromosome"/>
</dbReference>
<organism evidence="9 10">
    <name type="scientific">Labilithrix luteola</name>
    <dbReference type="NCBI Taxonomy" id="1391654"/>
    <lineage>
        <taxon>Bacteria</taxon>
        <taxon>Pseudomonadati</taxon>
        <taxon>Myxococcota</taxon>
        <taxon>Polyangia</taxon>
        <taxon>Polyangiales</taxon>
        <taxon>Labilitrichaceae</taxon>
        <taxon>Labilithrix</taxon>
    </lineage>
</organism>
<feature type="transmembrane region" description="Helical" evidence="7">
    <location>
        <begin position="91"/>
        <end position="115"/>
    </location>
</feature>
<dbReference type="CDD" id="cd06261">
    <property type="entry name" value="TM_PBP2"/>
    <property type="match status" value="1"/>
</dbReference>
<keyword evidence="10" id="KW-1185">Reference proteome</keyword>
<evidence type="ECO:0000256" key="5">
    <source>
        <dbReference type="ARBA" id="ARBA00022989"/>
    </source>
</evidence>
<dbReference type="GO" id="GO:0055085">
    <property type="term" value="P:transmembrane transport"/>
    <property type="evidence" value="ECO:0007669"/>
    <property type="project" value="InterPro"/>
</dbReference>
<evidence type="ECO:0000256" key="6">
    <source>
        <dbReference type="ARBA" id="ARBA00023136"/>
    </source>
</evidence>
<dbReference type="InterPro" id="IPR000515">
    <property type="entry name" value="MetI-like"/>
</dbReference>
<feature type="domain" description="ABC transmembrane type-1" evidence="8">
    <location>
        <begin position="87"/>
        <end position="278"/>
    </location>
</feature>
<keyword evidence="3" id="KW-1003">Cell membrane</keyword>
<dbReference type="Gene3D" id="1.10.3720.10">
    <property type="entry name" value="MetI-like"/>
    <property type="match status" value="1"/>
</dbReference>
<dbReference type="InterPro" id="IPR025966">
    <property type="entry name" value="OppC_N"/>
</dbReference>
<dbReference type="STRING" id="1391654.AKJ09_09744"/>
<feature type="transmembrane region" description="Helical" evidence="7">
    <location>
        <begin position="127"/>
        <end position="147"/>
    </location>
</feature>
<evidence type="ECO:0000256" key="2">
    <source>
        <dbReference type="ARBA" id="ARBA00022448"/>
    </source>
</evidence>
<dbReference type="PANTHER" id="PTHR43386:SF1">
    <property type="entry name" value="D,D-DIPEPTIDE TRANSPORT SYSTEM PERMEASE PROTEIN DDPC-RELATED"/>
    <property type="match status" value="1"/>
</dbReference>
<dbReference type="PANTHER" id="PTHR43386">
    <property type="entry name" value="OLIGOPEPTIDE TRANSPORT SYSTEM PERMEASE PROTEIN APPC"/>
    <property type="match status" value="1"/>
</dbReference>
<evidence type="ECO:0000313" key="9">
    <source>
        <dbReference type="EMBL" id="AKV03081.1"/>
    </source>
</evidence>
<dbReference type="Pfam" id="PF00528">
    <property type="entry name" value="BPD_transp_1"/>
    <property type="match status" value="1"/>
</dbReference>
<keyword evidence="4 7" id="KW-0812">Transmembrane</keyword>
<keyword evidence="5 7" id="KW-1133">Transmembrane helix</keyword>
<evidence type="ECO:0000256" key="7">
    <source>
        <dbReference type="RuleBase" id="RU363032"/>
    </source>
</evidence>
<keyword evidence="6 7" id="KW-0472">Membrane</keyword>
<comment type="subcellular location">
    <subcellularLocation>
        <location evidence="1 7">Cell membrane</location>
        <topology evidence="1 7">Multi-pass membrane protein</topology>
    </subcellularLocation>
</comment>
<gene>
    <name evidence="9" type="ORF">AKJ09_09744</name>
</gene>
<feature type="transmembrane region" description="Helical" evidence="7">
    <location>
        <begin position="210"/>
        <end position="236"/>
    </location>
</feature>
<sequence length="290" mass="30505">MLVPPIRTTKRALPGSRNRAAVVGSAIVAAILLFAVFGPLLVTKDPNASDFARGISPDHLPVGPSSAFPLGTDRLFRDQLSRLAVGARVSLFIGIAATVVASVVGAVVGIVAGWFEGQTIDTVLMRIVDVGLAFPFLLIVMALGAALDRTTSTTIFLTLGLTGWLGTARVLRAKTLQIRHHDFVTAARALGQSTPRILLRHVLPNVMGPLVVVSTVSVAQMILAESVLSYLGAGIAPPTPTWGHMLFDGQDYITTSPWIAVAPGAAIMLSVLGFNLLGEGLRDALDPQKH</sequence>
<dbReference type="PROSITE" id="PS50928">
    <property type="entry name" value="ABC_TM1"/>
    <property type="match status" value="1"/>
</dbReference>
<dbReference type="EMBL" id="CP012333">
    <property type="protein sequence ID" value="AKV03081.1"/>
    <property type="molecule type" value="Genomic_DNA"/>
</dbReference>
<dbReference type="RefSeq" id="WP_146653904.1">
    <property type="nucleotide sequence ID" value="NZ_CP012333.1"/>
</dbReference>
<proteinExistence type="inferred from homology"/>
<keyword evidence="2 7" id="KW-0813">Transport</keyword>
<comment type="similarity">
    <text evidence="7">Belongs to the binding-protein-dependent transport system permease family.</text>
</comment>
<evidence type="ECO:0000259" key="8">
    <source>
        <dbReference type="PROSITE" id="PS50928"/>
    </source>
</evidence>
<feature type="transmembrane region" description="Helical" evidence="7">
    <location>
        <begin position="256"/>
        <end position="277"/>
    </location>
</feature>
<name>A0A0K1QBB8_9BACT</name>
<dbReference type="PATRIC" id="fig|1391654.3.peg.9868"/>
<dbReference type="AlphaFoldDB" id="A0A0K1QBB8"/>
<dbReference type="SUPFAM" id="SSF161098">
    <property type="entry name" value="MetI-like"/>
    <property type="match status" value="1"/>
</dbReference>
<protein>
    <submittedName>
        <fullName evidence="9">Dipeptide transport system permease protein DppC</fullName>
    </submittedName>
</protein>
<evidence type="ECO:0000256" key="4">
    <source>
        <dbReference type="ARBA" id="ARBA00022692"/>
    </source>
</evidence>
<evidence type="ECO:0000256" key="1">
    <source>
        <dbReference type="ARBA" id="ARBA00004651"/>
    </source>
</evidence>
<dbReference type="Pfam" id="PF12911">
    <property type="entry name" value="OppC_N"/>
    <property type="match status" value="1"/>
</dbReference>
<dbReference type="InterPro" id="IPR035906">
    <property type="entry name" value="MetI-like_sf"/>
</dbReference>
<evidence type="ECO:0000313" key="10">
    <source>
        <dbReference type="Proteomes" id="UP000064967"/>
    </source>
</evidence>
<feature type="transmembrane region" description="Helical" evidence="7">
    <location>
        <begin position="20"/>
        <end position="42"/>
    </location>
</feature>
<feature type="transmembrane region" description="Helical" evidence="7">
    <location>
        <begin position="153"/>
        <end position="171"/>
    </location>
</feature>
<evidence type="ECO:0000256" key="3">
    <source>
        <dbReference type="ARBA" id="ARBA00022475"/>
    </source>
</evidence>